<dbReference type="InterPro" id="IPR008504">
    <property type="entry name" value="Emc6"/>
</dbReference>
<comment type="similarity">
    <text evidence="2">Belongs to the EMC6 family.</text>
</comment>
<dbReference type="AlphaFoldDB" id="A0ABC8V2Q4"/>
<evidence type="ECO:0000256" key="1">
    <source>
        <dbReference type="ARBA" id="ARBA00004477"/>
    </source>
</evidence>
<name>A0ABC8V2Q4_9AQUA</name>
<evidence type="ECO:0000256" key="3">
    <source>
        <dbReference type="ARBA" id="ARBA00020827"/>
    </source>
</evidence>
<evidence type="ECO:0000256" key="9">
    <source>
        <dbReference type="SAM" id="Phobius"/>
    </source>
</evidence>
<comment type="subcellular location">
    <subcellularLocation>
        <location evidence="1">Endoplasmic reticulum membrane</location>
        <topology evidence="1">Multi-pass membrane protein</topology>
    </subcellularLocation>
</comment>
<dbReference type="EMBL" id="CAUOFW020010057">
    <property type="protein sequence ID" value="CAK9187615.1"/>
    <property type="molecule type" value="Genomic_DNA"/>
</dbReference>
<keyword evidence="6 9" id="KW-1133">Transmembrane helix</keyword>
<evidence type="ECO:0000256" key="8">
    <source>
        <dbReference type="SAM" id="MobiDB-lite"/>
    </source>
</evidence>
<keyword evidence="4 9" id="KW-0812">Transmembrane</keyword>
<dbReference type="Pfam" id="PF07019">
    <property type="entry name" value="EMC6"/>
    <property type="match status" value="1"/>
</dbReference>
<feature type="transmembrane region" description="Helical" evidence="9">
    <location>
        <begin position="111"/>
        <end position="130"/>
    </location>
</feature>
<dbReference type="GO" id="GO:0005789">
    <property type="term" value="C:endoplasmic reticulum membrane"/>
    <property type="evidence" value="ECO:0007669"/>
    <property type="project" value="UniProtKB-SubCell"/>
</dbReference>
<evidence type="ECO:0000256" key="2">
    <source>
        <dbReference type="ARBA" id="ARBA00009436"/>
    </source>
</evidence>
<organism evidence="10 11">
    <name type="scientific">Ilex paraguariensis</name>
    <name type="common">yerba mate</name>
    <dbReference type="NCBI Taxonomy" id="185542"/>
    <lineage>
        <taxon>Eukaryota</taxon>
        <taxon>Viridiplantae</taxon>
        <taxon>Streptophyta</taxon>
        <taxon>Embryophyta</taxon>
        <taxon>Tracheophyta</taxon>
        <taxon>Spermatophyta</taxon>
        <taxon>Magnoliopsida</taxon>
        <taxon>eudicotyledons</taxon>
        <taxon>Gunneridae</taxon>
        <taxon>Pentapetalae</taxon>
        <taxon>asterids</taxon>
        <taxon>campanulids</taxon>
        <taxon>Aquifoliales</taxon>
        <taxon>Aquifoliaceae</taxon>
        <taxon>Ilex</taxon>
    </lineage>
</organism>
<dbReference type="PANTHER" id="PTHR20994:SF0">
    <property type="entry name" value="ER MEMBRANE PROTEIN COMPLEX SUBUNIT 6"/>
    <property type="match status" value="1"/>
</dbReference>
<evidence type="ECO:0000256" key="6">
    <source>
        <dbReference type="ARBA" id="ARBA00022989"/>
    </source>
</evidence>
<accession>A0ABC8V2Q4</accession>
<evidence type="ECO:0000256" key="7">
    <source>
        <dbReference type="ARBA" id="ARBA00023136"/>
    </source>
</evidence>
<dbReference type="Proteomes" id="UP001642360">
    <property type="component" value="Unassembled WGS sequence"/>
</dbReference>
<keyword evidence="7 9" id="KW-0472">Membrane</keyword>
<dbReference type="InterPro" id="IPR029008">
    <property type="entry name" value="EMC6-like"/>
</dbReference>
<gene>
    <name evidence="10" type="ORF">ILEXP_LOCUS58193</name>
</gene>
<evidence type="ECO:0000256" key="5">
    <source>
        <dbReference type="ARBA" id="ARBA00022824"/>
    </source>
</evidence>
<evidence type="ECO:0000313" key="10">
    <source>
        <dbReference type="EMBL" id="CAK9187615.1"/>
    </source>
</evidence>
<feature type="region of interest" description="Disordered" evidence="8">
    <location>
        <begin position="35"/>
        <end position="59"/>
    </location>
</feature>
<feature type="transmembrane region" description="Helical" evidence="9">
    <location>
        <begin position="136"/>
        <end position="156"/>
    </location>
</feature>
<comment type="caution">
    <text evidence="10">The sequence shown here is derived from an EMBL/GenBank/DDBJ whole genome shotgun (WGS) entry which is preliminary data.</text>
</comment>
<dbReference type="PANTHER" id="PTHR20994">
    <property type="entry name" value="ER MEMBRANE PROTEIN COMPLEX SUBUNIT 6"/>
    <property type="match status" value="1"/>
</dbReference>
<keyword evidence="5" id="KW-0256">Endoplasmic reticulum</keyword>
<proteinExistence type="inferred from homology"/>
<sequence length="209" mass="23674">MGKPIIQWALFNIFQDYWPKIRFYVLFGLQPNPLKPNDSNQIRPPEIRRPPEVQNTSDRSRLSGQFQELLQVQVMAGHDDSGTSDKKSSQAINDLPTFNAENMQNNMRVIYYSRTFMSIVGGFIAGIFGFTGLMGFIFYFLVMAITSVGLTAKAGFSIHSFFDSWNRILLDGFLGGLMVRFSIILLICALQVYLFVELFAYCFLGSTTA</sequence>
<feature type="transmembrane region" description="Helical" evidence="9">
    <location>
        <begin position="168"/>
        <end position="196"/>
    </location>
</feature>
<protein>
    <recommendedName>
        <fullName evidence="3">ER membrane protein complex subunit 6</fullName>
    </recommendedName>
</protein>
<evidence type="ECO:0000256" key="4">
    <source>
        <dbReference type="ARBA" id="ARBA00022692"/>
    </source>
</evidence>
<reference evidence="10 11" key="1">
    <citation type="submission" date="2024-02" db="EMBL/GenBank/DDBJ databases">
        <authorList>
            <person name="Vignale AGUSTIN F."/>
            <person name="Sosa J E."/>
            <person name="Modenutti C."/>
        </authorList>
    </citation>
    <scope>NUCLEOTIDE SEQUENCE [LARGE SCALE GENOMIC DNA]</scope>
</reference>
<evidence type="ECO:0000313" key="11">
    <source>
        <dbReference type="Proteomes" id="UP001642360"/>
    </source>
</evidence>
<keyword evidence="11" id="KW-1185">Reference proteome</keyword>